<name>A0A6A6AH36_9PLEO</name>
<evidence type="ECO:0000256" key="1">
    <source>
        <dbReference type="SAM" id="SignalP"/>
    </source>
</evidence>
<keyword evidence="1" id="KW-0732">Signal</keyword>
<protein>
    <submittedName>
        <fullName evidence="2">Uncharacterized protein</fullName>
    </submittedName>
</protein>
<accession>A0A6A6AH36</accession>
<evidence type="ECO:0000313" key="3">
    <source>
        <dbReference type="Proteomes" id="UP000799771"/>
    </source>
</evidence>
<feature type="signal peptide" evidence="1">
    <location>
        <begin position="1"/>
        <end position="19"/>
    </location>
</feature>
<dbReference type="OrthoDB" id="5215637at2759"/>
<evidence type="ECO:0000313" key="2">
    <source>
        <dbReference type="EMBL" id="KAF2131302.1"/>
    </source>
</evidence>
<sequence>MKPHSLAIFSALLAQGVIAQTCRFPNGTALVDTWPGTGYQDFAPCATPSTMCCALSRDNPPDGDVSRGFTQDICLPSGLCENRNTENGIRGVTWGI</sequence>
<dbReference type="AlphaFoldDB" id="A0A6A6AH36"/>
<proteinExistence type="predicted"/>
<reference evidence="2" key="1">
    <citation type="journal article" date="2020" name="Stud. Mycol.">
        <title>101 Dothideomycetes genomes: a test case for predicting lifestyles and emergence of pathogens.</title>
        <authorList>
            <person name="Haridas S."/>
            <person name="Albert R."/>
            <person name="Binder M."/>
            <person name="Bloem J."/>
            <person name="Labutti K."/>
            <person name="Salamov A."/>
            <person name="Andreopoulos B."/>
            <person name="Baker S."/>
            <person name="Barry K."/>
            <person name="Bills G."/>
            <person name="Bluhm B."/>
            <person name="Cannon C."/>
            <person name="Castanera R."/>
            <person name="Culley D."/>
            <person name="Daum C."/>
            <person name="Ezra D."/>
            <person name="Gonzalez J."/>
            <person name="Henrissat B."/>
            <person name="Kuo A."/>
            <person name="Liang C."/>
            <person name="Lipzen A."/>
            <person name="Lutzoni F."/>
            <person name="Magnuson J."/>
            <person name="Mondo S."/>
            <person name="Nolan M."/>
            <person name="Ohm R."/>
            <person name="Pangilinan J."/>
            <person name="Park H.-J."/>
            <person name="Ramirez L."/>
            <person name="Alfaro M."/>
            <person name="Sun H."/>
            <person name="Tritt A."/>
            <person name="Yoshinaga Y."/>
            <person name="Zwiers L.-H."/>
            <person name="Turgeon B."/>
            <person name="Goodwin S."/>
            <person name="Spatafora J."/>
            <person name="Crous P."/>
            <person name="Grigoriev I."/>
        </authorList>
    </citation>
    <scope>NUCLEOTIDE SEQUENCE</scope>
    <source>
        <strain evidence="2">CBS 119687</strain>
    </source>
</reference>
<gene>
    <name evidence="2" type="ORF">P153DRAFT_383416</name>
</gene>
<feature type="chain" id="PRO_5025504667" evidence="1">
    <location>
        <begin position="20"/>
        <end position="96"/>
    </location>
</feature>
<dbReference type="EMBL" id="ML977502">
    <property type="protein sequence ID" value="KAF2131302.1"/>
    <property type="molecule type" value="Genomic_DNA"/>
</dbReference>
<keyword evidence="3" id="KW-1185">Reference proteome</keyword>
<dbReference type="GeneID" id="54410662"/>
<organism evidence="2 3">
    <name type="scientific">Dothidotthia symphoricarpi CBS 119687</name>
    <dbReference type="NCBI Taxonomy" id="1392245"/>
    <lineage>
        <taxon>Eukaryota</taxon>
        <taxon>Fungi</taxon>
        <taxon>Dikarya</taxon>
        <taxon>Ascomycota</taxon>
        <taxon>Pezizomycotina</taxon>
        <taxon>Dothideomycetes</taxon>
        <taxon>Pleosporomycetidae</taxon>
        <taxon>Pleosporales</taxon>
        <taxon>Dothidotthiaceae</taxon>
        <taxon>Dothidotthia</taxon>
    </lineage>
</organism>
<dbReference type="Proteomes" id="UP000799771">
    <property type="component" value="Unassembled WGS sequence"/>
</dbReference>
<dbReference type="RefSeq" id="XP_033525689.1">
    <property type="nucleotide sequence ID" value="XM_033670230.1"/>
</dbReference>